<feature type="compositionally biased region" description="Basic residues" evidence="3">
    <location>
        <begin position="814"/>
        <end position="827"/>
    </location>
</feature>
<feature type="domain" description="SCP" evidence="4">
    <location>
        <begin position="94"/>
        <end position="286"/>
    </location>
</feature>
<dbReference type="Gene3D" id="3.40.33.10">
    <property type="entry name" value="CAP"/>
    <property type="match status" value="1"/>
</dbReference>
<keyword evidence="2" id="KW-0964">Secreted</keyword>
<dbReference type="SUPFAM" id="SSF55797">
    <property type="entry name" value="PR-1-like"/>
    <property type="match status" value="1"/>
</dbReference>
<name>A0ABN8B1J3_CHISP</name>
<dbReference type="CDD" id="cd05380">
    <property type="entry name" value="CAP_euk"/>
    <property type="match status" value="1"/>
</dbReference>
<dbReference type="InterPro" id="IPR014044">
    <property type="entry name" value="CAP_dom"/>
</dbReference>
<protein>
    <recommendedName>
        <fullName evidence="4">SCP domain-containing protein</fullName>
    </recommendedName>
</protein>
<gene>
    <name evidence="5" type="ORF">CHILSU_LOCUS4794</name>
</gene>
<dbReference type="EMBL" id="OU963895">
    <property type="protein sequence ID" value="CAH0401564.1"/>
    <property type="molecule type" value="Genomic_DNA"/>
</dbReference>
<evidence type="ECO:0000259" key="4">
    <source>
        <dbReference type="SMART" id="SM00198"/>
    </source>
</evidence>
<dbReference type="Pfam" id="PF00188">
    <property type="entry name" value="CAP"/>
    <property type="match status" value="1"/>
</dbReference>
<comment type="subcellular location">
    <subcellularLocation>
        <location evidence="1">Secreted</location>
    </subcellularLocation>
</comment>
<proteinExistence type="predicted"/>
<dbReference type="Proteomes" id="UP001153292">
    <property type="component" value="Chromosome 2"/>
</dbReference>
<accession>A0ABN8B1J3</accession>
<dbReference type="PANTHER" id="PTHR10334">
    <property type="entry name" value="CYSTEINE-RICH SECRETORY PROTEIN-RELATED"/>
    <property type="match status" value="1"/>
</dbReference>
<evidence type="ECO:0000256" key="1">
    <source>
        <dbReference type="ARBA" id="ARBA00004613"/>
    </source>
</evidence>
<evidence type="ECO:0000313" key="5">
    <source>
        <dbReference type="EMBL" id="CAH0401564.1"/>
    </source>
</evidence>
<keyword evidence="6" id="KW-1185">Reference proteome</keyword>
<evidence type="ECO:0000313" key="6">
    <source>
        <dbReference type="Proteomes" id="UP001153292"/>
    </source>
</evidence>
<reference evidence="5" key="1">
    <citation type="submission" date="2021-12" db="EMBL/GenBank/DDBJ databases">
        <authorList>
            <person name="King R."/>
        </authorList>
    </citation>
    <scope>NUCLEOTIDE SEQUENCE</scope>
</reference>
<sequence length="861" mass="99711">MEYNGYFKSVSSNEYWSTQQKKMYVLLPLVALVFHSCHSSRVIDSMSQAGAHIDDYCSEKHSCDKGTHVMCMYYDPNRIMGPRCFEPQNVTMDTILSNKLLELINAARGRLALGKEKGLNGELLPRAYGMMKLQWDSELATFAQVLANQCELKHDLCRATSKFHDPGQIIGSCRFTYPWTPVTKMQYTLDGDDPMEAKLLHAMTAIVKSWYSRKDYTSPSNILQYPDFTKTSSLPKIYLEMIYGQSTHLGCGVSASTTYSYSTKADVILNIAIVVCNLSSRPRIENPVYNVNPPTQVGYTIRCGCPPGYDEDENCLCSESEKMLSQEQNQVDDNCNFNRCKPAVVLLPIFSVQDAPPEKLIPPKPSNKVSDSDLFHVYTPTGNISAIDTLAHPHQTAKIQDVYKNIRQREKGFKTVKPILRDVKRRSFDKYPIVPKISYHKNRENALGYTPAKKTSLFLKVPIFELNKKEETPYKLNVQPRKDFSSAKNLVNMYMNNRRKSFKRQGAPLPVHSKNQDHLKHETVLTSVEEKVMNTNYYFNSSKTHSNISEPVLSSDYFTDLESEKSSSENSDSKLMHLLNKLEREVKHIELNGVKKEIFDAKIRKIYGTIVGNDLDLLNRRYTDPYDTDITENVKKDFNSIDANPKQYSPLYNNISKKLHHKNYDSPDKESYVQNHEKGKYIRRNFDSLESKPMARNRNDLNHNDDIDKNRIRSLKKSNYDLDLYNDRLNKNDDSPKTIFRDNEILKPRNSHNNKLENLQDIYTDIDDERSRHDTMVKKRRLEHSDYNNPLDPGRRKYYHAKLDNLERKLHETRTKHHKENKGRPLRPVRPATREESPLRPVKTQLDPFYMADRARFLHGF</sequence>
<organism evidence="5 6">
    <name type="scientific">Chilo suppressalis</name>
    <name type="common">Asiatic rice borer moth</name>
    <dbReference type="NCBI Taxonomy" id="168631"/>
    <lineage>
        <taxon>Eukaryota</taxon>
        <taxon>Metazoa</taxon>
        <taxon>Ecdysozoa</taxon>
        <taxon>Arthropoda</taxon>
        <taxon>Hexapoda</taxon>
        <taxon>Insecta</taxon>
        <taxon>Pterygota</taxon>
        <taxon>Neoptera</taxon>
        <taxon>Endopterygota</taxon>
        <taxon>Lepidoptera</taxon>
        <taxon>Glossata</taxon>
        <taxon>Ditrysia</taxon>
        <taxon>Pyraloidea</taxon>
        <taxon>Crambidae</taxon>
        <taxon>Crambinae</taxon>
        <taxon>Chilo</taxon>
    </lineage>
</organism>
<feature type="region of interest" description="Disordered" evidence="3">
    <location>
        <begin position="812"/>
        <end position="838"/>
    </location>
</feature>
<evidence type="ECO:0000256" key="2">
    <source>
        <dbReference type="ARBA" id="ARBA00022525"/>
    </source>
</evidence>
<dbReference type="SMART" id="SM00198">
    <property type="entry name" value="SCP"/>
    <property type="match status" value="1"/>
</dbReference>
<evidence type="ECO:0000256" key="3">
    <source>
        <dbReference type="SAM" id="MobiDB-lite"/>
    </source>
</evidence>
<dbReference type="InterPro" id="IPR001283">
    <property type="entry name" value="CRISP-related"/>
</dbReference>
<dbReference type="InterPro" id="IPR035940">
    <property type="entry name" value="CAP_sf"/>
</dbReference>